<dbReference type="InterPro" id="IPR051269">
    <property type="entry name" value="Fe-S_cluster_ET"/>
</dbReference>
<dbReference type="Pfam" id="PF13459">
    <property type="entry name" value="Fer4_15"/>
    <property type="match status" value="1"/>
</dbReference>
<keyword evidence="4" id="KW-0249">Electron transport</keyword>
<keyword evidence="6" id="KW-0411">Iron-sulfur</keyword>
<proteinExistence type="predicted"/>
<dbReference type="Proteomes" id="UP000225108">
    <property type="component" value="Unassembled WGS sequence"/>
</dbReference>
<dbReference type="RefSeq" id="WP_099382751.1">
    <property type="nucleotide sequence ID" value="NZ_PEBD01000008.1"/>
</dbReference>
<keyword evidence="2" id="KW-0813">Transport</keyword>
<dbReference type="GO" id="GO:0051538">
    <property type="term" value="F:3 iron, 4 sulfur cluster binding"/>
    <property type="evidence" value="ECO:0007669"/>
    <property type="project" value="UniProtKB-KW"/>
</dbReference>
<dbReference type="GO" id="GO:0046872">
    <property type="term" value="F:metal ion binding"/>
    <property type="evidence" value="ECO:0007669"/>
    <property type="project" value="UniProtKB-KW"/>
</dbReference>
<comment type="caution">
    <text evidence="8">The sequence shown here is derived from an EMBL/GenBank/DDBJ whole genome shotgun (WGS) entry which is preliminary data.</text>
</comment>
<dbReference type="EMBL" id="PEBD01000008">
    <property type="protein sequence ID" value="PHV66722.1"/>
    <property type="molecule type" value="Genomic_DNA"/>
</dbReference>
<dbReference type="AlphaFoldDB" id="A0A2G3PNS6"/>
<protein>
    <submittedName>
        <fullName evidence="8">Ferredoxin</fullName>
    </submittedName>
</protein>
<reference evidence="8 9" key="1">
    <citation type="submission" date="2017-10" db="EMBL/GenBank/DDBJ databases">
        <title>The draft genome sequence of Williamsia sp. BULT 1.1 isolated from the semi-arid grassland soils from South Africa.</title>
        <authorList>
            <person name="Kabwe M.H."/>
            <person name="Govender N."/>
            <person name="Mutseka Lunga P."/>
            <person name="Vikram S."/>
            <person name="Makhalanyane T.P."/>
        </authorList>
    </citation>
    <scope>NUCLEOTIDE SEQUENCE [LARGE SCALE GENOMIC DNA]</scope>
    <source>
        <strain evidence="8 9">BULT 1.1</strain>
    </source>
</reference>
<evidence type="ECO:0000256" key="4">
    <source>
        <dbReference type="ARBA" id="ARBA00022982"/>
    </source>
</evidence>
<evidence type="ECO:0000313" key="9">
    <source>
        <dbReference type="Proteomes" id="UP000225108"/>
    </source>
</evidence>
<gene>
    <name evidence="8" type="ORF">CSW57_10600</name>
</gene>
<organism evidence="8 9">
    <name type="scientific">Williamsia marianensis</name>
    <dbReference type="NCBI Taxonomy" id="85044"/>
    <lineage>
        <taxon>Bacteria</taxon>
        <taxon>Bacillati</taxon>
        <taxon>Actinomycetota</taxon>
        <taxon>Actinomycetes</taxon>
        <taxon>Mycobacteriales</taxon>
        <taxon>Nocardiaceae</taxon>
        <taxon>Williamsia</taxon>
    </lineage>
</organism>
<evidence type="ECO:0000256" key="5">
    <source>
        <dbReference type="ARBA" id="ARBA00023004"/>
    </source>
</evidence>
<dbReference type="Gene3D" id="3.30.70.20">
    <property type="match status" value="1"/>
</dbReference>
<evidence type="ECO:0000256" key="3">
    <source>
        <dbReference type="ARBA" id="ARBA00022723"/>
    </source>
</evidence>
<dbReference type="PANTHER" id="PTHR36923">
    <property type="entry name" value="FERREDOXIN"/>
    <property type="match status" value="1"/>
</dbReference>
<keyword evidence="7" id="KW-0003">3Fe-4S</keyword>
<dbReference type="PANTHER" id="PTHR36923:SF3">
    <property type="entry name" value="FERREDOXIN"/>
    <property type="match status" value="1"/>
</dbReference>
<evidence type="ECO:0000256" key="2">
    <source>
        <dbReference type="ARBA" id="ARBA00022448"/>
    </source>
</evidence>
<dbReference type="SUPFAM" id="SSF54862">
    <property type="entry name" value="4Fe-4S ferredoxins"/>
    <property type="match status" value="1"/>
</dbReference>
<accession>A0A2G3PNS6</accession>
<name>A0A2G3PNS6_WILMA</name>
<evidence type="ECO:0000256" key="6">
    <source>
        <dbReference type="ARBA" id="ARBA00023014"/>
    </source>
</evidence>
<keyword evidence="5" id="KW-0408">Iron</keyword>
<comment type="cofactor">
    <cofactor evidence="1">
        <name>[3Fe-4S] cluster</name>
        <dbReference type="ChEBI" id="CHEBI:21137"/>
    </cofactor>
</comment>
<sequence>MTVRVDIDTAACNGYGNCLVAAPEVFELDNNNIAAVLPGRPTDADLNEVREAVADCPARALRIHEH</sequence>
<evidence type="ECO:0000256" key="1">
    <source>
        <dbReference type="ARBA" id="ARBA00001927"/>
    </source>
</evidence>
<evidence type="ECO:0000256" key="7">
    <source>
        <dbReference type="ARBA" id="ARBA00023291"/>
    </source>
</evidence>
<keyword evidence="3" id="KW-0479">Metal-binding</keyword>
<evidence type="ECO:0000313" key="8">
    <source>
        <dbReference type="EMBL" id="PHV66722.1"/>
    </source>
</evidence>